<reference evidence="2 3" key="1">
    <citation type="journal article" date="2020" name="bioRxiv">
        <title>Sequence and annotation of 42 cannabis genomes reveals extensive copy number variation in cannabinoid synthesis and pathogen resistance genes.</title>
        <authorList>
            <person name="Mckernan K.J."/>
            <person name="Helbert Y."/>
            <person name="Kane L.T."/>
            <person name="Ebling H."/>
            <person name="Zhang L."/>
            <person name="Liu B."/>
            <person name="Eaton Z."/>
            <person name="Mclaughlin S."/>
            <person name="Kingan S."/>
            <person name="Baybayan P."/>
            <person name="Concepcion G."/>
            <person name="Jordan M."/>
            <person name="Riva A."/>
            <person name="Barbazuk W."/>
            <person name="Harkins T."/>
        </authorList>
    </citation>
    <scope>NUCLEOTIDE SEQUENCE [LARGE SCALE GENOMIC DNA]</scope>
    <source>
        <strain evidence="3">cv. Jamaican Lion 4</strain>
        <tissue evidence="2">Leaf</tissue>
    </source>
</reference>
<protein>
    <submittedName>
        <fullName evidence="2">Uncharacterized protein</fullName>
    </submittedName>
</protein>
<organism evidence="2 3">
    <name type="scientific">Cannabis sativa</name>
    <name type="common">Hemp</name>
    <name type="synonym">Marijuana</name>
    <dbReference type="NCBI Taxonomy" id="3483"/>
    <lineage>
        <taxon>Eukaryota</taxon>
        <taxon>Viridiplantae</taxon>
        <taxon>Streptophyta</taxon>
        <taxon>Embryophyta</taxon>
        <taxon>Tracheophyta</taxon>
        <taxon>Spermatophyta</taxon>
        <taxon>Magnoliopsida</taxon>
        <taxon>eudicotyledons</taxon>
        <taxon>Gunneridae</taxon>
        <taxon>Pentapetalae</taxon>
        <taxon>rosids</taxon>
        <taxon>fabids</taxon>
        <taxon>Rosales</taxon>
        <taxon>Cannabaceae</taxon>
        <taxon>Cannabis</taxon>
    </lineage>
</organism>
<gene>
    <name evidence="2" type="ORF">G4B88_028288</name>
</gene>
<dbReference type="AlphaFoldDB" id="A0A7J6EA98"/>
<feature type="region of interest" description="Disordered" evidence="1">
    <location>
        <begin position="35"/>
        <end position="66"/>
    </location>
</feature>
<name>A0A7J6EA98_CANSA</name>
<dbReference type="EMBL" id="JAATIQ010000458">
    <property type="protein sequence ID" value="KAF4355252.1"/>
    <property type="molecule type" value="Genomic_DNA"/>
</dbReference>
<keyword evidence="3" id="KW-1185">Reference proteome</keyword>
<evidence type="ECO:0000313" key="2">
    <source>
        <dbReference type="EMBL" id="KAF4355252.1"/>
    </source>
</evidence>
<comment type="caution">
    <text evidence="2">The sequence shown here is derived from an EMBL/GenBank/DDBJ whole genome shotgun (WGS) entry which is preliminary data.</text>
</comment>
<evidence type="ECO:0000256" key="1">
    <source>
        <dbReference type="SAM" id="MobiDB-lite"/>
    </source>
</evidence>
<sequence>MEIMLEEKLSSSKLKASSHIESQFGVDYNTIGGGDDEEIDEFDGVSHTQQPINMRRKSTGSTTSNQ</sequence>
<proteinExistence type="predicted"/>
<evidence type="ECO:0000313" key="3">
    <source>
        <dbReference type="Proteomes" id="UP000583929"/>
    </source>
</evidence>
<dbReference type="Proteomes" id="UP000583929">
    <property type="component" value="Unassembled WGS sequence"/>
</dbReference>
<accession>A0A7J6EA98</accession>